<gene>
    <name evidence="2" type="ORF">SAMN05421847_2251</name>
</gene>
<evidence type="ECO:0000313" key="3">
    <source>
        <dbReference type="Proteomes" id="UP000236738"/>
    </source>
</evidence>
<dbReference type="EMBL" id="FNUS01000005">
    <property type="protein sequence ID" value="SEG41001.1"/>
    <property type="molecule type" value="Genomic_DNA"/>
</dbReference>
<name>A0A1H5ZXR7_9FLAO</name>
<accession>A0A1H5ZXR7</accession>
<dbReference type="RefSeq" id="WP_103914118.1">
    <property type="nucleotide sequence ID" value="NZ_FNUS01000005.1"/>
</dbReference>
<dbReference type="SUPFAM" id="SSF101898">
    <property type="entry name" value="NHL repeat"/>
    <property type="match status" value="1"/>
</dbReference>
<dbReference type="Pfam" id="PF25778">
    <property type="entry name" value="DUF7948"/>
    <property type="match status" value="1"/>
</dbReference>
<evidence type="ECO:0000259" key="1">
    <source>
        <dbReference type="Pfam" id="PF25778"/>
    </source>
</evidence>
<dbReference type="PANTHER" id="PTHR35580:SF1">
    <property type="entry name" value="PHYTASE-LIKE DOMAIN-CONTAINING PROTEIN"/>
    <property type="match status" value="1"/>
</dbReference>
<keyword evidence="3" id="KW-1185">Reference proteome</keyword>
<dbReference type="InterPro" id="IPR052918">
    <property type="entry name" value="Motility_Chemotaxis_Reg"/>
</dbReference>
<organism evidence="2 3">
    <name type="scientific">Halpernia humi</name>
    <dbReference type="NCBI Taxonomy" id="493375"/>
    <lineage>
        <taxon>Bacteria</taxon>
        <taxon>Pseudomonadati</taxon>
        <taxon>Bacteroidota</taxon>
        <taxon>Flavobacteriia</taxon>
        <taxon>Flavobacteriales</taxon>
        <taxon>Weeksellaceae</taxon>
        <taxon>Chryseobacterium group</taxon>
        <taxon>Halpernia</taxon>
    </lineage>
</organism>
<dbReference type="Gene3D" id="2.60.40.10">
    <property type="entry name" value="Immunoglobulins"/>
    <property type="match status" value="2"/>
</dbReference>
<dbReference type="AlphaFoldDB" id="A0A1H5ZXR7"/>
<dbReference type="InterPro" id="IPR026341">
    <property type="entry name" value="T9SS_type_B"/>
</dbReference>
<sequence>MKKFYVLFLFLYFGFYFSQNKIKKDLPYNFYENKGQIIDQNGKENSAVKYLFNSGGLNVQIKKDGFSYDVYEVKKTKNKQFEKNKNLLLPKDKFASDYNFKYQYHRVDIDFVGANKNPEIIAIGKSNDYDNYYNVPNKPKGVEKVYRYQKIIYKNLYPNVDLAFFKPDDTLKPIEYNFIINPGGKISDIKLKFKGAKTKLKNRKLSMNLRFGEMQENIPNSWIEDLNSKKDIKINFKETGNQTFGFESSQDTFDKTVVIDPVPTRVWGTLYGGSGYDTIEKLEIDEFNNLYLGGMTMSNDNYMATSGAYITTFTGNLDGFIAKFDENGNRIWGSYLDNTISYGSLDALDFDRDNLFILLKADDQQVLKLKKDGTYLWTHHISSDKTIFDILVKNGFFYIGGSISQSNISKPYVEKFNLKGVLQKKYIIQNSGSGKFSCITNFSDDSSLDIFAIGQTESNGIFTQNPLQNSLGGDRDLLLFHFDSDLNPKQVSYYGDARADLPIACKFENGIFKVFYKIWPIVNNIYVGSVLKYNVNTDAIISNNQFLLPYNQDLTGYFDPIGNLFIGGSSYPNQPNIATPNAYQTSTGINNKSIMMLYDNNENKVWGTFYGGNGSTGTAFIRRDSKNYIYMIGSAIYNTSGMATPGAFQSNNNSTDGYIAKFFDCTSIITLLSSNSPVCPNSDIKLQASGGSTYSWSGPNNFTSTDQNPTIPNATAINSGTYSCVISGAGDCDGTFTVDVKVEDKTAPVPNIANLQDISGDCKTIVSVIPTATDACAGNILATTKSPLQYSIPGTYVIVWDYDDGNGNISHQNQNITISSPALPTANATQQFCSTENRTVADLQITGQNVKWYDETGSILDQNFKLIDGNYYASQIINGCESDKIKVSVKINVTPLPTADANQDFCSSQNAKISDLKVTGTNLKFYDSAGNSLANSTLLQDNSSYFVTQTVNSCESDKFEIKVVISQNALPANDFSFSICNDTTSNTKTEDLTKYQDNLIANSSTYIFEYFDHNQNAISDFKNRILSLGQNIFNVKVSTNLGCFKIVQLTLQLNEKPKINLPETAEFCAGKSVELDAGFNPTYSYEWSSGEKTNKISINQEGTYTVKVTSNFGCENTASTVVKKSLIAEILKVEITNNNAKVILSASGDFEYSLDNKIWQDSNEFKNLANGNYTVYVRTKLGCIIGEKDFSIFNISNTFTPNGDGKNDTWKIDGLENYPNSEVSVYDATGKRVLFKITSGAFEWDGKLNSRNLPTATYWYNIKVSDGRILNGYLLLKNRN</sequence>
<dbReference type="PANTHER" id="PTHR35580">
    <property type="entry name" value="CELL SURFACE GLYCOPROTEIN (S-LAYER PROTEIN)-LIKE PROTEIN"/>
    <property type="match status" value="1"/>
</dbReference>
<dbReference type="InterPro" id="IPR013783">
    <property type="entry name" value="Ig-like_fold"/>
</dbReference>
<dbReference type="InterPro" id="IPR057708">
    <property type="entry name" value="DUF7948"/>
</dbReference>
<protein>
    <submittedName>
        <fullName evidence="2">Gliding motility-associated C-terminal domain-containing protein</fullName>
    </submittedName>
</protein>
<dbReference type="NCBIfam" id="TIGR04131">
    <property type="entry name" value="Bac_Flav_CTERM"/>
    <property type="match status" value="1"/>
</dbReference>
<feature type="domain" description="DUF7948" evidence="1">
    <location>
        <begin position="30"/>
        <end position="262"/>
    </location>
</feature>
<dbReference type="Proteomes" id="UP000236738">
    <property type="component" value="Unassembled WGS sequence"/>
</dbReference>
<dbReference type="OrthoDB" id="1652165at2"/>
<evidence type="ECO:0000313" key="2">
    <source>
        <dbReference type="EMBL" id="SEG41001.1"/>
    </source>
</evidence>
<reference evidence="3" key="1">
    <citation type="submission" date="2016-10" db="EMBL/GenBank/DDBJ databases">
        <authorList>
            <person name="Varghese N."/>
            <person name="Submissions S."/>
        </authorList>
    </citation>
    <scope>NUCLEOTIDE SEQUENCE [LARGE SCALE GENOMIC DNA]</scope>
    <source>
        <strain evidence="3">DSM 21580</strain>
    </source>
</reference>
<proteinExistence type="predicted"/>
<dbReference type="Pfam" id="PF13585">
    <property type="entry name" value="CHU_C"/>
    <property type="match status" value="1"/>
</dbReference>